<protein>
    <submittedName>
        <fullName evidence="1">Uncharacterized protein</fullName>
    </submittedName>
</protein>
<evidence type="ECO:0000313" key="1">
    <source>
        <dbReference type="EMBL" id="CAG6789012.1"/>
    </source>
</evidence>
<organism evidence="1">
    <name type="scientific">Cacopsylla melanoneura</name>
    <dbReference type="NCBI Taxonomy" id="428564"/>
    <lineage>
        <taxon>Eukaryota</taxon>
        <taxon>Metazoa</taxon>
        <taxon>Ecdysozoa</taxon>
        <taxon>Arthropoda</taxon>
        <taxon>Hexapoda</taxon>
        <taxon>Insecta</taxon>
        <taxon>Pterygota</taxon>
        <taxon>Neoptera</taxon>
        <taxon>Paraneoptera</taxon>
        <taxon>Hemiptera</taxon>
        <taxon>Sternorrhyncha</taxon>
        <taxon>Psylloidea</taxon>
        <taxon>Psyllidae</taxon>
        <taxon>Psyllinae</taxon>
        <taxon>Cacopsylla</taxon>
    </lineage>
</organism>
<reference evidence="1" key="1">
    <citation type="submission" date="2021-05" db="EMBL/GenBank/DDBJ databases">
        <authorList>
            <person name="Alioto T."/>
            <person name="Alioto T."/>
            <person name="Gomez Garrido J."/>
        </authorList>
    </citation>
    <scope>NUCLEOTIDE SEQUENCE</scope>
</reference>
<accession>A0A8D9FG96</accession>
<dbReference type="AlphaFoldDB" id="A0A8D9FG96"/>
<name>A0A8D9FG96_9HEMI</name>
<sequence length="102" mass="11118">MSLRGFPEDMVPNEIDWLTIPLGIATQVVPLCPIGVRDTGCAPLPYWCSRHRLCPSTLLGFATQANAPLPYWGSRHRLCTSALLVFATQVVPLCPIGVRDTG</sequence>
<proteinExistence type="predicted"/>
<dbReference type="EMBL" id="HBUF01662713">
    <property type="protein sequence ID" value="CAG6789012.1"/>
    <property type="molecule type" value="Transcribed_RNA"/>
</dbReference>